<dbReference type="GO" id="GO:0010181">
    <property type="term" value="F:FMN binding"/>
    <property type="evidence" value="ECO:0007669"/>
    <property type="project" value="UniProtKB-UniRule"/>
</dbReference>
<evidence type="ECO:0000313" key="8">
    <source>
        <dbReference type="Proteomes" id="UP000179242"/>
    </source>
</evidence>
<proteinExistence type="inferred from homology"/>
<evidence type="ECO:0000259" key="6">
    <source>
        <dbReference type="Pfam" id="PF04127"/>
    </source>
</evidence>
<reference evidence="7 8" key="1">
    <citation type="journal article" date="2016" name="Nat. Commun.">
        <title>Thousands of microbial genomes shed light on interconnected biogeochemical processes in an aquifer system.</title>
        <authorList>
            <person name="Anantharaman K."/>
            <person name="Brown C.T."/>
            <person name="Hug L.A."/>
            <person name="Sharon I."/>
            <person name="Castelle C.J."/>
            <person name="Probst A.J."/>
            <person name="Thomas B.C."/>
            <person name="Singh A."/>
            <person name="Wilkins M.J."/>
            <person name="Karaoz U."/>
            <person name="Brodie E.L."/>
            <person name="Williams K.H."/>
            <person name="Hubbard S.S."/>
            <person name="Banfield J.F."/>
        </authorList>
    </citation>
    <scope>NUCLEOTIDE SEQUENCE [LARGE SCALE GENOMIC DNA]</scope>
</reference>
<evidence type="ECO:0000256" key="3">
    <source>
        <dbReference type="HAMAP-Rule" id="MF_02225"/>
    </source>
</evidence>
<dbReference type="InterPro" id="IPR036551">
    <property type="entry name" value="Flavin_trans-like"/>
</dbReference>
<dbReference type="GO" id="GO:0004632">
    <property type="term" value="F:phosphopantothenate--cysteine ligase activity"/>
    <property type="evidence" value="ECO:0007669"/>
    <property type="project" value="UniProtKB-UniRule"/>
</dbReference>
<sequence length="401" mass="43369">MLTGKTVIVGISGGIAAYKTCEIVRGLKKEGAEVFCVMTVSAQKFVSPLTFRTLSGNPVITDLFDEDLNNTPVPHIALREKADLVLVAPATANIIGKTANGLADDALSTLLLCVKCPVIFAPAMNPVMWENKVVRQNSKKIQKLGIKLIGPVYGEVACGEEGTGRMAEVSSVIDAVFDLLNPKNDLSGLKILITAGATREAIDPIRFISNRSSGKMGFALAHAAKRRGAEVTLISGPTYLNPPANVNLIEVTSAEEMHKAVQAAAQKQDVIIMTAAVADYRPNFTFMQKLQKRADTMSLELTRTVDILEELGKSKNGSFLVGFAAESNNLIENAREKMKKKNLDLIVANNVEAFEEDCSEVFILDKAGEVEQLPLQEKISTANSILDRIVTRVSPSRKDRA</sequence>
<keyword evidence="2 3" id="KW-0456">Lyase</keyword>
<keyword evidence="1 3" id="KW-0210">Decarboxylase</keyword>
<dbReference type="InterPro" id="IPR005252">
    <property type="entry name" value="CoaBC"/>
</dbReference>
<comment type="cofactor">
    <cofactor evidence="3">
        <name>Mg(2+)</name>
        <dbReference type="ChEBI" id="CHEBI:18420"/>
    </cofactor>
</comment>
<dbReference type="EC" id="6.3.2.5" evidence="3"/>
<keyword evidence="3 4" id="KW-0288">FMN</keyword>
<feature type="region of interest" description="Phosphopantothenoylcysteine decarboxylase" evidence="3">
    <location>
        <begin position="1"/>
        <end position="190"/>
    </location>
</feature>
<dbReference type="EMBL" id="MEUJ01000005">
    <property type="protein sequence ID" value="OGC39940.1"/>
    <property type="molecule type" value="Genomic_DNA"/>
</dbReference>
<dbReference type="Pfam" id="PF04127">
    <property type="entry name" value="DFP"/>
    <property type="match status" value="1"/>
</dbReference>
<dbReference type="InterPro" id="IPR035929">
    <property type="entry name" value="CoaB-like_sf"/>
</dbReference>
<comment type="similarity">
    <text evidence="3 4">In the C-terminal section; belongs to the PPC synthetase family.</text>
</comment>
<comment type="function">
    <text evidence="4">Catalyzes two steps in the biosynthesis of coenzyme A. In the first step cysteine is conjugated to 4'-phosphopantothenate to form 4-phosphopantothenoylcysteine, in the latter compound is decarboxylated to form 4'-phosphopantotheine.</text>
</comment>
<dbReference type="PANTHER" id="PTHR14359">
    <property type="entry name" value="HOMO-OLIGOMERIC FLAVIN CONTAINING CYS DECARBOXYLASE FAMILY"/>
    <property type="match status" value="1"/>
</dbReference>
<feature type="binding site" evidence="3">
    <location>
        <position position="323"/>
    </location>
    <ligand>
        <name>CTP</name>
        <dbReference type="ChEBI" id="CHEBI:37563"/>
    </ligand>
</feature>
<feature type="active site" description="Proton donor" evidence="3">
    <location>
        <position position="158"/>
    </location>
</feature>
<dbReference type="Gene3D" id="3.40.50.1950">
    <property type="entry name" value="Flavin prenyltransferase-like"/>
    <property type="match status" value="1"/>
</dbReference>
<feature type="domain" description="Flavoprotein" evidence="5">
    <location>
        <begin position="5"/>
        <end position="180"/>
    </location>
</feature>
<keyword evidence="3" id="KW-0511">Multifunctional enzyme</keyword>
<dbReference type="Pfam" id="PF02441">
    <property type="entry name" value="Flavoprotein"/>
    <property type="match status" value="1"/>
</dbReference>
<evidence type="ECO:0000313" key="7">
    <source>
        <dbReference type="EMBL" id="OGC39940.1"/>
    </source>
</evidence>
<evidence type="ECO:0000256" key="1">
    <source>
        <dbReference type="ARBA" id="ARBA00022793"/>
    </source>
</evidence>
<dbReference type="UniPathway" id="UPA00241">
    <property type="reaction ID" value="UER00353"/>
</dbReference>
<dbReference type="SUPFAM" id="SSF52507">
    <property type="entry name" value="Homo-oligomeric flavin-containing Cys decarboxylases, HFCD"/>
    <property type="match status" value="1"/>
</dbReference>
<feature type="domain" description="DNA/pantothenate metabolism flavoprotein C-terminal" evidence="6">
    <location>
        <begin position="186"/>
        <end position="390"/>
    </location>
</feature>
<feature type="binding site" evidence="3">
    <location>
        <position position="337"/>
    </location>
    <ligand>
        <name>CTP</name>
        <dbReference type="ChEBI" id="CHEBI:37563"/>
    </ligand>
</feature>
<dbReference type="AlphaFoldDB" id="A0A1F4U546"/>
<comment type="caution">
    <text evidence="7">The sequence shown here is derived from an EMBL/GenBank/DDBJ whole genome shotgun (WGS) entry which is preliminary data.</text>
</comment>
<feature type="binding site" evidence="3">
    <location>
        <position position="289"/>
    </location>
    <ligand>
        <name>CTP</name>
        <dbReference type="ChEBI" id="CHEBI:37563"/>
    </ligand>
</feature>
<evidence type="ECO:0000259" key="5">
    <source>
        <dbReference type="Pfam" id="PF02441"/>
    </source>
</evidence>
<dbReference type="Proteomes" id="UP000179242">
    <property type="component" value="Unassembled WGS sequence"/>
</dbReference>
<organism evidence="7 8">
    <name type="scientific">candidate division WOR-1 bacterium RIFOXYC2_FULL_46_14</name>
    <dbReference type="NCBI Taxonomy" id="1802587"/>
    <lineage>
        <taxon>Bacteria</taxon>
        <taxon>Bacillati</taxon>
        <taxon>Saganbacteria</taxon>
    </lineage>
</organism>
<keyword evidence="3" id="KW-0479">Metal-binding</keyword>
<comment type="cofactor">
    <cofactor evidence="3">
        <name>FMN</name>
        <dbReference type="ChEBI" id="CHEBI:58210"/>
    </cofactor>
    <text evidence="3">Binds 1 FMN per subunit.</text>
</comment>
<dbReference type="HAMAP" id="MF_02225">
    <property type="entry name" value="CoaBC"/>
    <property type="match status" value="1"/>
</dbReference>
<dbReference type="SUPFAM" id="SSF102645">
    <property type="entry name" value="CoaB-like"/>
    <property type="match status" value="1"/>
</dbReference>
<evidence type="ECO:0000256" key="2">
    <source>
        <dbReference type="ARBA" id="ARBA00023239"/>
    </source>
</evidence>
<dbReference type="GO" id="GO:0004633">
    <property type="term" value="F:phosphopantothenoylcysteine decarboxylase activity"/>
    <property type="evidence" value="ECO:0007669"/>
    <property type="project" value="UniProtKB-UniRule"/>
</dbReference>
<dbReference type="EC" id="4.1.1.36" evidence="3"/>
<dbReference type="GO" id="GO:0071513">
    <property type="term" value="C:phosphopantothenoylcysteine decarboxylase complex"/>
    <property type="evidence" value="ECO:0007669"/>
    <property type="project" value="TreeGrafter"/>
</dbReference>
<dbReference type="GO" id="GO:0015941">
    <property type="term" value="P:pantothenate catabolic process"/>
    <property type="evidence" value="ECO:0007669"/>
    <property type="project" value="InterPro"/>
</dbReference>
<dbReference type="InterPro" id="IPR003382">
    <property type="entry name" value="Flavoprotein"/>
</dbReference>
<feature type="binding site" evidence="3">
    <location>
        <position position="341"/>
    </location>
    <ligand>
        <name>CTP</name>
        <dbReference type="ChEBI" id="CHEBI:37563"/>
    </ligand>
</feature>
<protein>
    <recommendedName>
        <fullName evidence="3">Coenzyme A biosynthesis bifunctional protein CoaBC</fullName>
    </recommendedName>
    <alternativeName>
        <fullName evidence="3">DNA/pantothenate metabolism flavoprotein</fullName>
    </alternativeName>
    <alternativeName>
        <fullName evidence="3">Phosphopantothenoylcysteine synthetase/decarboxylase</fullName>
        <shortName evidence="3">PPCS-PPCDC</shortName>
    </alternativeName>
    <domain>
        <recommendedName>
            <fullName evidence="3">Phosphopantothenoylcysteine decarboxylase</fullName>
            <shortName evidence="3">PPC decarboxylase</shortName>
            <shortName evidence="3">PPC-DC</shortName>
            <ecNumber evidence="3">4.1.1.36</ecNumber>
        </recommendedName>
        <alternativeName>
            <fullName evidence="3">CoaC</fullName>
        </alternativeName>
    </domain>
    <domain>
        <recommendedName>
            <fullName evidence="3">Phosphopantothenate--cysteine ligase</fullName>
            <ecNumber evidence="3">6.3.2.5</ecNumber>
        </recommendedName>
        <alternativeName>
            <fullName evidence="3">CoaB</fullName>
        </alternativeName>
        <alternativeName>
            <fullName evidence="3">Phosphopantothenoylcysteine synthetase</fullName>
            <shortName evidence="3">PPC synthetase</shortName>
            <shortName evidence="3">PPC-S</shortName>
        </alternativeName>
    </domain>
</protein>
<feature type="region of interest" description="Phosphopantothenate--cysteine ligase" evidence="3">
    <location>
        <begin position="191"/>
        <end position="401"/>
    </location>
</feature>
<comment type="catalytic activity">
    <reaction evidence="3 4">
        <text>(R)-4'-phosphopantothenate + L-cysteine + CTP = N-[(R)-4-phosphopantothenoyl]-L-cysteine + CMP + diphosphate + H(+)</text>
        <dbReference type="Rhea" id="RHEA:19397"/>
        <dbReference type="ChEBI" id="CHEBI:10986"/>
        <dbReference type="ChEBI" id="CHEBI:15378"/>
        <dbReference type="ChEBI" id="CHEBI:33019"/>
        <dbReference type="ChEBI" id="CHEBI:35235"/>
        <dbReference type="ChEBI" id="CHEBI:37563"/>
        <dbReference type="ChEBI" id="CHEBI:59458"/>
        <dbReference type="ChEBI" id="CHEBI:60377"/>
        <dbReference type="EC" id="6.3.2.5"/>
    </reaction>
</comment>
<keyword evidence="3 4" id="KW-0285">Flavoprotein</keyword>
<feature type="binding site" evidence="3">
    <location>
        <position position="279"/>
    </location>
    <ligand>
        <name>CTP</name>
        <dbReference type="ChEBI" id="CHEBI:37563"/>
    </ligand>
</feature>
<comment type="similarity">
    <text evidence="3 4">In the N-terminal section; belongs to the HFCD (homo-oligomeric flavin containing Cys decarboxylase) superfamily.</text>
</comment>
<dbReference type="InterPro" id="IPR007085">
    <property type="entry name" value="DNA/pantothenate-metab_flavo_C"/>
</dbReference>
<comment type="pathway">
    <text evidence="3 4">Cofactor biosynthesis; coenzyme A biosynthesis; CoA from (R)-pantothenate: step 3/5.</text>
</comment>
<dbReference type="PANTHER" id="PTHR14359:SF6">
    <property type="entry name" value="PHOSPHOPANTOTHENOYLCYSTEINE DECARBOXYLASE"/>
    <property type="match status" value="1"/>
</dbReference>
<accession>A0A1F4U546</accession>
<name>A0A1F4U546_UNCSA</name>
<gene>
    <name evidence="3" type="primary">coaBC</name>
    <name evidence="7" type="ORF">A2438_05450</name>
</gene>
<comment type="pathway">
    <text evidence="3 4">Cofactor biosynthesis; coenzyme A biosynthesis; CoA from (R)-pantothenate: step 2/5.</text>
</comment>
<dbReference type="GO" id="GO:0015937">
    <property type="term" value="P:coenzyme A biosynthetic process"/>
    <property type="evidence" value="ECO:0007669"/>
    <property type="project" value="UniProtKB-UniRule"/>
</dbReference>
<keyword evidence="3 4" id="KW-0436">Ligase</keyword>
<comment type="caution">
    <text evidence="3">Lacks conserved residue(s) required for the propagation of feature annotation.</text>
</comment>
<keyword evidence="3" id="KW-0460">Magnesium</keyword>
<evidence type="ECO:0000256" key="4">
    <source>
        <dbReference type="RuleBase" id="RU364078"/>
    </source>
</evidence>
<dbReference type="NCBIfam" id="TIGR00521">
    <property type="entry name" value="coaBC_dfp"/>
    <property type="match status" value="1"/>
</dbReference>
<dbReference type="GO" id="GO:0046872">
    <property type="term" value="F:metal ion binding"/>
    <property type="evidence" value="ECO:0007669"/>
    <property type="project" value="UniProtKB-KW"/>
</dbReference>
<comment type="catalytic activity">
    <reaction evidence="3 4">
        <text>N-[(R)-4-phosphopantothenoyl]-L-cysteine + H(+) = (R)-4'-phosphopantetheine + CO2</text>
        <dbReference type="Rhea" id="RHEA:16793"/>
        <dbReference type="ChEBI" id="CHEBI:15378"/>
        <dbReference type="ChEBI" id="CHEBI:16526"/>
        <dbReference type="ChEBI" id="CHEBI:59458"/>
        <dbReference type="ChEBI" id="CHEBI:61723"/>
        <dbReference type="EC" id="4.1.1.36"/>
    </reaction>
</comment>
<comment type="function">
    <text evidence="3">Catalyzes two sequential steps in the biosynthesis of coenzyme A. In the first step cysteine is conjugated to 4'-phosphopantothenate to form 4-phosphopantothenoylcysteine. In the second step the latter compound is decarboxylated to form 4'-phosphopantotheine.</text>
</comment>
<dbReference type="Gene3D" id="3.40.50.10300">
    <property type="entry name" value="CoaB-like"/>
    <property type="match status" value="1"/>
</dbReference>